<evidence type="ECO:0000256" key="1">
    <source>
        <dbReference type="SAM" id="MobiDB-lite"/>
    </source>
</evidence>
<evidence type="ECO:0008006" key="4">
    <source>
        <dbReference type="Google" id="ProtNLM"/>
    </source>
</evidence>
<organism evidence="2 3">
    <name type="scientific">Molorchus minor</name>
    <dbReference type="NCBI Taxonomy" id="1323400"/>
    <lineage>
        <taxon>Eukaryota</taxon>
        <taxon>Metazoa</taxon>
        <taxon>Ecdysozoa</taxon>
        <taxon>Arthropoda</taxon>
        <taxon>Hexapoda</taxon>
        <taxon>Insecta</taxon>
        <taxon>Pterygota</taxon>
        <taxon>Neoptera</taxon>
        <taxon>Endopterygota</taxon>
        <taxon>Coleoptera</taxon>
        <taxon>Polyphaga</taxon>
        <taxon>Cucujiformia</taxon>
        <taxon>Chrysomeloidea</taxon>
        <taxon>Cerambycidae</taxon>
        <taxon>Lamiinae</taxon>
        <taxon>Monochamini</taxon>
        <taxon>Molorchus</taxon>
    </lineage>
</organism>
<feature type="region of interest" description="Disordered" evidence="1">
    <location>
        <begin position="11"/>
        <end position="63"/>
    </location>
</feature>
<proteinExistence type="predicted"/>
<comment type="caution">
    <text evidence="2">The sequence shown here is derived from an EMBL/GenBank/DDBJ whole genome shotgun (WGS) entry which is preliminary data.</text>
</comment>
<keyword evidence="3" id="KW-1185">Reference proteome</keyword>
<evidence type="ECO:0000313" key="3">
    <source>
        <dbReference type="Proteomes" id="UP001162164"/>
    </source>
</evidence>
<reference evidence="2" key="1">
    <citation type="journal article" date="2023" name="Insect Mol. Biol.">
        <title>Genome sequencing provides insights into the evolution of gene families encoding plant cell wall-degrading enzymes in longhorned beetles.</title>
        <authorList>
            <person name="Shin N.R."/>
            <person name="Okamura Y."/>
            <person name="Kirsch R."/>
            <person name="Pauchet Y."/>
        </authorList>
    </citation>
    <scope>NUCLEOTIDE SEQUENCE</scope>
    <source>
        <strain evidence="2">MMC_N1</strain>
    </source>
</reference>
<protein>
    <recommendedName>
        <fullName evidence="4">Shootin-1</fullName>
    </recommendedName>
</protein>
<gene>
    <name evidence="2" type="ORF">NQ317_017603</name>
</gene>
<dbReference type="Proteomes" id="UP001162164">
    <property type="component" value="Unassembled WGS sequence"/>
</dbReference>
<dbReference type="EMBL" id="JAPWTJ010001654">
    <property type="protein sequence ID" value="KAJ8970243.1"/>
    <property type="molecule type" value="Genomic_DNA"/>
</dbReference>
<accession>A0ABQ9J0K1</accession>
<feature type="compositionally biased region" description="Low complexity" evidence="1">
    <location>
        <begin position="17"/>
        <end position="26"/>
    </location>
</feature>
<sequence>MGTLKQIMLAVKDQPKSSDASSSSSSKPATDISHLVKRKRKLEEIVEESEKETEGSPAKKPPA</sequence>
<evidence type="ECO:0000313" key="2">
    <source>
        <dbReference type="EMBL" id="KAJ8970243.1"/>
    </source>
</evidence>
<name>A0ABQ9J0K1_9CUCU</name>